<organism evidence="9 10">
    <name type="scientific">Cellulomonas edaphi</name>
    <dbReference type="NCBI Taxonomy" id="3053468"/>
    <lineage>
        <taxon>Bacteria</taxon>
        <taxon>Bacillati</taxon>
        <taxon>Actinomycetota</taxon>
        <taxon>Actinomycetes</taxon>
        <taxon>Micrococcales</taxon>
        <taxon>Cellulomonadaceae</taxon>
        <taxon>Cellulomonas</taxon>
    </lineage>
</organism>
<evidence type="ECO:0000313" key="10">
    <source>
        <dbReference type="Proteomes" id="UP001321453"/>
    </source>
</evidence>
<evidence type="ECO:0000256" key="6">
    <source>
        <dbReference type="SAM" id="Phobius"/>
    </source>
</evidence>
<dbReference type="Proteomes" id="UP001321453">
    <property type="component" value="Unassembled WGS sequence"/>
</dbReference>
<evidence type="ECO:0000256" key="2">
    <source>
        <dbReference type="ARBA" id="ARBA00022723"/>
    </source>
</evidence>
<name>A0ABT7S300_9CELL</name>
<protein>
    <submittedName>
        <fullName evidence="9">Copper resistance protein CopC</fullName>
    </submittedName>
</protein>
<evidence type="ECO:0000259" key="8">
    <source>
        <dbReference type="Pfam" id="PF04234"/>
    </source>
</evidence>
<evidence type="ECO:0000256" key="1">
    <source>
        <dbReference type="ARBA" id="ARBA00004196"/>
    </source>
</evidence>
<evidence type="ECO:0000256" key="7">
    <source>
        <dbReference type="SAM" id="SignalP"/>
    </source>
</evidence>
<dbReference type="Pfam" id="PF04234">
    <property type="entry name" value="CopC"/>
    <property type="match status" value="1"/>
</dbReference>
<dbReference type="SUPFAM" id="SSF81296">
    <property type="entry name" value="E set domains"/>
    <property type="match status" value="1"/>
</dbReference>
<evidence type="ECO:0000313" key="9">
    <source>
        <dbReference type="EMBL" id="MDM7829998.1"/>
    </source>
</evidence>
<evidence type="ECO:0000256" key="4">
    <source>
        <dbReference type="ARBA" id="ARBA00023008"/>
    </source>
</evidence>
<keyword evidence="6" id="KW-0812">Transmembrane</keyword>
<dbReference type="RefSeq" id="WP_289444563.1">
    <property type="nucleotide sequence ID" value="NZ_JAUCGR010000001.1"/>
</dbReference>
<dbReference type="InterPro" id="IPR032694">
    <property type="entry name" value="CopC/D"/>
</dbReference>
<comment type="subcellular location">
    <subcellularLocation>
        <location evidence="1">Cell envelope</location>
    </subcellularLocation>
</comment>
<accession>A0ABT7S300</accession>
<evidence type="ECO:0000256" key="5">
    <source>
        <dbReference type="SAM" id="MobiDB-lite"/>
    </source>
</evidence>
<keyword evidence="4" id="KW-0186">Copper</keyword>
<dbReference type="EMBL" id="JAUCGR010000001">
    <property type="protein sequence ID" value="MDM7829998.1"/>
    <property type="molecule type" value="Genomic_DNA"/>
</dbReference>
<feature type="chain" id="PRO_5047373975" evidence="7">
    <location>
        <begin position="30"/>
        <end position="212"/>
    </location>
</feature>
<gene>
    <name evidence="9" type="ORF">QRT05_01515</name>
</gene>
<evidence type="ECO:0000256" key="3">
    <source>
        <dbReference type="ARBA" id="ARBA00022729"/>
    </source>
</evidence>
<sequence length="212" mass="21114">MRRRTAPASGLVVGVLLALGVAVAPAAQAHDELVGTEPADGTTVATVPEKVTLSFEEPAVALGTAIEVTSPDGTVVSAGDPVLVDTTVSQAVEGDSLPAGTYDVTWRVTSQDGHAVSGAFSFVAAQPTTAEASPAPTTQATRASTDAPVVVHHAAPSPSATADPTADPSTASDDDGPAPLAVIGVGLLIGAVFGLLGWRRARRRSAGGPERP</sequence>
<dbReference type="Gene3D" id="2.60.40.1220">
    <property type="match status" value="1"/>
</dbReference>
<feature type="domain" description="CopC" evidence="8">
    <location>
        <begin position="30"/>
        <end position="122"/>
    </location>
</feature>
<dbReference type="PANTHER" id="PTHR34820">
    <property type="entry name" value="INNER MEMBRANE PROTEIN YEBZ"/>
    <property type="match status" value="1"/>
</dbReference>
<keyword evidence="6" id="KW-1133">Transmembrane helix</keyword>
<dbReference type="PANTHER" id="PTHR34820:SF4">
    <property type="entry name" value="INNER MEMBRANE PROTEIN YEBZ"/>
    <property type="match status" value="1"/>
</dbReference>
<keyword evidence="2" id="KW-0479">Metal-binding</keyword>
<keyword evidence="6" id="KW-0472">Membrane</keyword>
<feature type="compositionally biased region" description="Low complexity" evidence="5">
    <location>
        <begin position="154"/>
        <end position="171"/>
    </location>
</feature>
<dbReference type="InterPro" id="IPR014756">
    <property type="entry name" value="Ig_E-set"/>
</dbReference>
<dbReference type="InterPro" id="IPR007348">
    <property type="entry name" value="CopC_dom"/>
</dbReference>
<proteinExistence type="predicted"/>
<keyword evidence="10" id="KW-1185">Reference proteome</keyword>
<feature type="transmembrane region" description="Helical" evidence="6">
    <location>
        <begin position="178"/>
        <end position="198"/>
    </location>
</feature>
<feature type="signal peptide" evidence="7">
    <location>
        <begin position="1"/>
        <end position="29"/>
    </location>
</feature>
<keyword evidence="3 7" id="KW-0732">Signal</keyword>
<reference evidence="9 10" key="1">
    <citation type="submission" date="2023-06" db="EMBL/GenBank/DDBJ databases">
        <title>Cellulomonas sp. MW9 Whole genome sequence.</title>
        <authorList>
            <person name="Park S."/>
        </authorList>
    </citation>
    <scope>NUCLEOTIDE SEQUENCE [LARGE SCALE GENOMIC DNA]</scope>
    <source>
        <strain evidence="9 10">MW9</strain>
    </source>
</reference>
<feature type="region of interest" description="Disordered" evidence="5">
    <location>
        <begin position="154"/>
        <end position="177"/>
    </location>
</feature>
<comment type="caution">
    <text evidence="9">The sequence shown here is derived from an EMBL/GenBank/DDBJ whole genome shotgun (WGS) entry which is preliminary data.</text>
</comment>
<dbReference type="InterPro" id="IPR014755">
    <property type="entry name" value="Cu-Rt/internalin_Ig-like"/>
</dbReference>